<proteinExistence type="predicted"/>
<accession>S8DTQ9</accession>
<feature type="region of interest" description="Disordered" evidence="1">
    <location>
        <begin position="224"/>
        <end position="382"/>
    </location>
</feature>
<dbReference type="Gene3D" id="2.60.120.260">
    <property type="entry name" value="Galactose-binding domain-like"/>
    <property type="match status" value="1"/>
</dbReference>
<dbReference type="Proteomes" id="UP000015241">
    <property type="component" value="Unassembled WGS sequence"/>
</dbReference>
<feature type="compositionally biased region" description="Low complexity" evidence="1">
    <location>
        <begin position="228"/>
        <end position="255"/>
    </location>
</feature>
<dbReference type="InParanoid" id="S8DTQ9"/>
<feature type="transmembrane region" description="Helical" evidence="2">
    <location>
        <begin position="169"/>
        <end position="193"/>
    </location>
</feature>
<gene>
    <name evidence="3" type="ORF">FOMPIDRAFT_97799</name>
</gene>
<protein>
    <submittedName>
        <fullName evidence="3">Uncharacterized protein</fullName>
    </submittedName>
</protein>
<feature type="compositionally biased region" description="Low complexity" evidence="1">
    <location>
        <begin position="349"/>
        <end position="368"/>
    </location>
</feature>
<reference evidence="3 4" key="1">
    <citation type="journal article" date="2012" name="Science">
        <title>The Paleozoic origin of enzymatic lignin decomposition reconstructed from 31 fungal genomes.</title>
        <authorList>
            <person name="Floudas D."/>
            <person name="Binder M."/>
            <person name="Riley R."/>
            <person name="Barry K."/>
            <person name="Blanchette R.A."/>
            <person name="Henrissat B."/>
            <person name="Martinez A.T."/>
            <person name="Otillar R."/>
            <person name="Spatafora J.W."/>
            <person name="Yadav J.S."/>
            <person name="Aerts A."/>
            <person name="Benoit I."/>
            <person name="Boyd A."/>
            <person name="Carlson A."/>
            <person name="Copeland A."/>
            <person name="Coutinho P.M."/>
            <person name="de Vries R.P."/>
            <person name="Ferreira P."/>
            <person name="Findley K."/>
            <person name="Foster B."/>
            <person name="Gaskell J."/>
            <person name="Glotzer D."/>
            <person name="Gorecki P."/>
            <person name="Heitman J."/>
            <person name="Hesse C."/>
            <person name="Hori C."/>
            <person name="Igarashi K."/>
            <person name="Jurgens J.A."/>
            <person name="Kallen N."/>
            <person name="Kersten P."/>
            <person name="Kohler A."/>
            <person name="Kuees U."/>
            <person name="Kumar T.K.A."/>
            <person name="Kuo A."/>
            <person name="LaButti K."/>
            <person name="Larrondo L.F."/>
            <person name="Lindquist E."/>
            <person name="Ling A."/>
            <person name="Lombard V."/>
            <person name="Lucas S."/>
            <person name="Lundell T."/>
            <person name="Martin R."/>
            <person name="McLaughlin D.J."/>
            <person name="Morgenstern I."/>
            <person name="Morin E."/>
            <person name="Murat C."/>
            <person name="Nagy L.G."/>
            <person name="Nolan M."/>
            <person name="Ohm R.A."/>
            <person name="Patyshakuliyeva A."/>
            <person name="Rokas A."/>
            <person name="Ruiz-Duenas F.J."/>
            <person name="Sabat G."/>
            <person name="Salamov A."/>
            <person name="Samejima M."/>
            <person name="Schmutz J."/>
            <person name="Slot J.C."/>
            <person name="St John F."/>
            <person name="Stenlid J."/>
            <person name="Sun H."/>
            <person name="Sun S."/>
            <person name="Syed K."/>
            <person name="Tsang A."/>
            <person name="Wiebenga A."/>
            <person name="Young D."/>
            <person name="Pisabarro A."/>
            <person name="Eastwood D.C."/>
            <person name="Martin F."/>
            <person name="Cullen D."/>
            <person name="Grigoriev I.V."/>
            <person name="Hibbett D.S."/>
        </authorList>
    </citation>
    <scope>NUCLEOTIDE SEQUENCE</scope>
    <source>
        <strain evidence="4">FP-58527</strain>
    </source>
</reference>
<dbReference type="AlphaFoldDB" id="S8DTQ9"/>
<keyword evidence="2" id="KW-0812">Transmembrane</keyword>
<evidence type="ECO:0000256" key="2">
    <source>
        <dbReference type="SAM" id="Phobius"/>
    </source>
</evidence>
<keyword evidence="2" id="KW-1133">Transmembrane helix</keyword>
<organism evidence="3 4">
    <name type="scientific">Fomitopsis schrenkii</name>
    <name type="common">Brown rot fungus</name>
    <dbReference type="NCBI Taxonomy" id="2126942"/>
    <lineage>
        <taxon>Eukaryota</taxon>
        <taxon>Fungi</taxon>
        <taxon>Dikarya</taxon>
        <taxon>Basidiomycota</taxon>
        <taxon>Agaricomycotina</taxon>
        <taxon>Agaricomycetes</taxon>
        <taxon>Polyporales</taxon>
        <taxon>Fomitopsis</taxon>
    </lineage>
</organism>
<keyword evidence="4" id="KW-1185">Reference proteome</keyword>
<feature type="compositionally biased region" description="Polar residues" evidence="1">
    <location>
        <begin position="283"/>
        <end position="293"/>
    </location>
</feature>
<dbReference type="eggNOG" id="ENOG502RVQA">
    <property type="taxonomic scope" value="Eukaryota"/>
</dbReference>
<keyword evidence="2" id="KW-0472">Membrane</keyword>
<evidence type="ECO:0000313" key="3">
    <source>
        <dbReference type="EMBL" id="EPS95992.1"/>
    </source>
</evidence>
<name>S8DTQ9_FOMSC</name>
<dbReference type="STRING" id="743788.S8DTQ9"/>
<evidence type="ECO:0000313" key="4">
    <source>
        <dbReference type="Proteomes" id="UP000015241"/>
    </source>
</evidence>
<sequence length="382" mass="38951">MSSSDNIVAVYPNDPSLTLTGSAWSTITESNTTLAFAQGHAKGSLKFTGTQVAVVGAVETGFPVTSTYSIDGGSSLSYTSPYGLSSTDVGIEFFISEELSAAEHQLEFEVLNATSDYSFILQYILYVSSSSGSSSTLPSSATSHGAVPTDTAGNAGAYVATHQSTPVGAIIGGVVGGVVGLAMLALAAFFFAVKRRKKGRAYFYAEVQPADILGDDLKPSDMAMSHITPYPTGTATGSSTTGSSHPHPTSNTTRPESASGVLFSSPTQATPAHGPTASEGSHGRTQSHSNLSDWPTGVAYPSGSVTQRPTLGVVGDPVSNRPRSKAAEAGILSVPRDGTYHEDSGLRFASPGAGSSTSGVAAGPSASVDDIPADAPPSYSEY</sequence>
<dbReference type="OrthoDB" id="2804599at2759"/>
<evidence type="ECO:0000256" key="1">
    <source>
        <dbReference type="SAM" id="MobiDB-lite"/>
    </source>
</evidence>
<dbReference type="EMBL" id="KE504196">
    <property type="protein sequence ID" value="EPS95992.1"/>
    <property type="molecule type" value="Genomic_DNA"/>
</dbReference>
<dbReference type="HOGENOM" id="CLU_063909_0_0_1"/>